<sequence length="114" mass="13531">MTNQQRSTYPANNLAPLPPPLKSNVGPLYNREHVFERETYNSAFSHDREYFHRDRKVGYQDQRQNHYGGGGRGRYYRGHNQKNWGDDRGHLRNGWQGTAHNDHHRSRNYRSPPK</sequence>
<protein>
    <submittedName>
        <fullName evidence="1">15078_t:CDS:1</fullName>
    </submittedName>
</protein>
<keyword evidence="2" id="KW-1185">Reference proteome</keyword>
<evidence type="ECO:0000313" key="2">
    <source>
        <dbReference type="Proteomes" id="UP000789525"/>
    </source>
</evidence>
<comment type="caution">
    <text evidence="1">The sequence shown here is derived from an EMBL/GenBank/DDBJ whole genome shotgun (WGS) entry which is preliminary data.</text>
</comment>
<dbReference type="EMBL" id="CAJVPT010010081">
    <property type="protein sequence ID" value="CAG8566917.1"/>
    <property type="molecule type" value="Genomic_DNA"/>
</dbReference>
<feature type="non-terminal residue" evidence="1">
    <location>
        <position position="114"/>
    </location>
</feature>
<reference evidence="1" key="1">
    <citation type="submission" date="2021-06" db="EMBL/GenBank/DDBJ databases">
        <authorList>
            <person name="Kallberg Y."/>
            <person name="Tangrot J."/>
            <person name="Rosling A."/>
        </authorList>
    </citation>
    <scope>NUCLEOTIDE SEQUENCE</scope>
    <source>
        <strain evidence="1">CL356</strain>
    </source>
</reference>
<dbReference type="Proteomes" id="UP000789525">
    <property type="component" value="Unassembled WGS sequence"/>
</dbReference>
<accession>A0ACA9M8G8</accession>
<name>A0ACA9M8G8_9GLOM</name>
<organism evidence="1 2">
    <name type="scientific">Acaulospora colombiana</name>
    <dbReference type="NCBI Taxonomy" id="27376"/>
    <lineage>
        <taxon>Eukaryota</taxon>
        <taxon>Fungi</taxon>
        <taxon>Fungi incertae sedis</taxon>
        <taxon>Mucoromycota</taxon>
        <taxon>Glomeromycotina</taxon>
        <taxon>Glomeromycetes</taxon>
        <taxon>Diversisporales</taxon>
        <taxon>Acaulosporaceae</taxon>
        <taxon>Acaulospora</taxon>
    </lineage>
</organism>
<gene>
    <name evidence="1" type="ORF">ACOLOM_LOCUS5444</name>
</gene>
<proteinExistence type="predicted"/>
<evidence type="ECO:0000313" key="1">
    <source>
        <dbReference type="EMBL" id="CAG8566917.1"/>
    </source>
</evidence>